<gene>
    <name evidence="1" type="ORF">F383_20626</name>
</gene>
<organism evidence="1 2">
    <name type="scientific">Gossypium arboreum</name>
    <name type="common">Tree cotton</name>
    <name type="synonym">Gossypium nanking</name>
    <dbReference type="NCBI Taxonomy" id="29729"/>
    <lineage>
        <taxon>Eukaryota</taxon>
        <taxon>Viridiplantae</taxon>
        <taxon>Streptophyta</taxon>
        <taxon>Embryophyta</taxon>
        <taxon>Tracheophyta</taxon>
        <taxon>Spermatophyta</taxon>
        <taxon>Magnoliopsida</taxon>
        <taxon>eudicotyledons</taxon>
        <taxon>Gunneridae</taxon>
        <taxon>Pentapetalae</taxon>
        <taxon>rosids</taxon>
        <taxon>malvids</taxon>
        <taxon>Malvales</taxon>
        <taxon>Malvaceae</taxon>
        <taxon>Malvoideae</taxon>
        <taxon>Gossypium</taxon>
    </lineage>
</organism>
<proteinExistence type="predicted"/>
<reference evidence="2" key="1">
    <citation type="submission" date="2014-09" db="EMBL/GenBank/DDBJ databases">
        <authorList>
            <person name="Mudge J."/>
            <person name="Ramaraj T."/>
            <person name="Lindquist I.E."/>
            <person name="Bharti A.K."/>
            <person name="Sundararajan A."/>
            <person name="Cameron C.T."/>
            <person name="Woodward J.E."/>
            <person name="May G.D."/>
            <person name="Brubaker C."/>
            <person name="Broadhvest J."/>
            <person name="Wilkins T.A."/>
        </authorList>
    </citation>
    <scope>NUCLEOTIDE SEQUENCE</scope>
    <source>
        <strain evidence="2">cv. AKA8401</strain>
    </source>
</reference>
<comment type="caution">
    <text evidence="1">The sequence shown here is derived from an EMBL/GenBank/DDBJ whole genome shotgun (WGS) entry which is preliminary data.</text>
</comment>
<evidence type="ECO:0000313" key="2">
    <source>
        <dbReference type="Proteomes" id="UP000032142"/>
    </source>
</evidence>
<dbReference type="EMBL" id="JRRC01201460">
    <property type="protein sequence ID" value="KHG01579.1"/>
    <property type="molecule type" value="Genomic_DNA"/>
</dbReference>
<evidence type="ECO:0000313" key="1">
    <source>
        <dbReference type="EMBL" id="KHG01579.1"/>
    </source>
</evidence>
<dbReference type="Proteomes" id="UP000032142">
    <property type="component" value="Unassembled WGS sequence"/>
</dbReference>
<protein>
    <submittedName>
        <fullName evidence="1">Uncharacterized protein</fullName>
    </submittedName>
</protein>
<accession>A0A0B0MPZ3</accession>
<name>A0A0B0MPZ3_GOSAR</name>
<sequence>MLHDRVSPGVALQIKSVYPTAMAHGRVFGRVVQVSMYALFSHGLQQGRVRWSCKAHSLFIRACDL</sequence>
<keyword evidence="2" id="KW-1185">Reference proteome</keyword>
<dbReference type="AlphaFoldDB" id="A0A0B0MPZ3"/>